<keyword evidence="2" id="KW-1185">Reference proteome</keyword>
<dbReference type="AlphaFoldDB" id="A0A2T3ITN0"/>
<accession>A0A2T3ITN0</accession>
<dbReference type="OrthoDB" id="6665511at2"/>
<reference evidence="1 2" key="1">
    <citation type="submission" date="2018-03" db="EMBL/GenBank/DDBJ databases">
        <title>Whole genome sequencing of Histamine producing bacteria.</title>
        <authorList>
            <person name="Butler K."/>
        </authorList>
    </citation>
    <scope>NUCLEOTIDE SEQUENCE [LARGE SCALE GENOMIC DNA]</scope>
    <source>
        <strain evidence="1 2">JCM 13586</strain>
    </source>
</reference>
<protein>
    <submittedName>
        <fullName evidence="1">Uncharacterized protein</fullName>
    </submittedName>
</protein>
<sequence length="428" mass="49047">MITHYLGAQLSKNCFINPSYGVVRTNETIQNHQLFGLEPVVVIGVTHADFPIRHRKFFKLDESLSLSGILGEFWSRSIEISEVGAGIISGCPDKLIIDKRLRNLIKDEFLAWLRSQDVDYEFSDGKDRKFAAKMRFLNQYPSPFCLHKLEDKPLVLTPDLAEDAVEKYQIQLDMLNEDFECKFIFFGNHEYPPAKRELLSLMYPIEREVSDFRSSPLKDDCNFDSRLLTKATSNDQAAVHLRWHYAIPTETSDGKHVRYGFMEVNPVDDYSDGPSFFDDEVFDDEAETEPLVNAESMNDDIILNWKETFDGELPQLGQVLVGPLHQRPINRWIVTDDGVPNGWWGEGYVIHIGEPSFICPWGLVSKTEASAMCACYPIEDGRYLAVSFAELIDNSDWRDSTEKLHELLREAINVILSQFEAWQNSTPD</sequence>
<organism evidence="1 2">
    <name type="scientific">Photobacterium lutimaris</name>
    <dbReference type="NCBI Taxonomy" id="388278"/>
    <lineage>
        <taxon>Bacteria</taxon>
        <taxon>Pseudomonadati</taxon>
        <taxon>Pseudomonadota</taxon>
        <taxon>Gammaproteobacteria</taxon>
        <taxon>Vibrionales</taxon>
        <taxon>Vibrionaceae</taxon>
        <taxon>Photobacterium</taxon>
    </lineage>
</organism>
<dbReference type="EMBL" id="PYMH01000013">
    <property type="protein sequence ID" value="PSU31703.1"/>
    <property type="molecule type" value="Genomic_DNA"/>
</dbReference>
<gene>
    <name evidence="1" type="ORF">C9I99_21180</name>
</gene>
<dbReference type="Proteomes" id="UP000241222">
    <property type="component" value="Unassembled WGS sequence"/>
</dbReference>
<proteinExistence type="predicted"/>
<name>A0A2T3ITN0_9GAMM</name>
<dbReference type="RefSeq" id="WP_107350834.1">
    <property type="nucleotide sequence ID" value="NZ_PYMH01000013.1"/>
</dbReference>
<comment type="caution">
    <text evidence="1">The sequence shown here is derived from an EMBL/GenBank/DDBJ whole genome shotgun (WGS) entry which is preliminary data.</text>
</comment>
<evidence type="ECO:0000313" key="2">
    <source>
        <dbReference type="Proteomes" id="UP000241222"/>
    </source>
</evidence>
<evidence type="ECO:0000313" key="1">
    <source>
        <dbReference type="EMBL" id="PSU31703.1"/>
    </source>
</evidence>